<dbReference type="Gramene" id="OMERI02G26500.1">
    <property type="protein sequence ID" value="OMERI02G26500.1"/>
    <property type="gene ID" value="OMERI02G26500"/>
</dbReference>
<evidence type="ECO:0000313" key="2">
    <source>
        <dbReference type="EnsemblPlants" id="OMERI02G26500.1"/>
    </source>
</evidence>
<accession>A0A0E0CPK4</accession>
<protein>
    <submittedName>
        <fullName evidence="2">Uncharacterized protein</fullName>
    </submittedName>
</protein>
<dbReference type="AlphaFoldDB" id="A0A0E0CPK4"/>
<dbReference type="EnsemblPlants" id="OMERI02G26500.1">
    <property type="protein sequence ID" value="OMERI02G26500.1"/>
    <property type="gene ID" value="OMERI02G26500"/>
</dbReference>
<reference evidence="2" key="2">
    <citation type="submission" date="2018-05" db="EMBL/GenBank/DDBJ databases">
        <title>OmerRS3 (Oryza meridionalis Reference Sequence Version 3).</title>
        <authorList>
            <person name="Zhang J."/>
            <person name="Kudrna D."/>
            <person name="Lee S."/>
            <person name="Talag J."/>
            <person name="Welchert J."/>
            <person name="Wing R.A."/>
        </authorList>
    </citation>
    <scope>NUCLEOTIDE SEQUENCE [LARGE SCALE GENOMIC DNA]</scope>
    <source>
        <strain evidence="2">cv. OR44</strain>
    </source>
</reference>
<sequence length="56" mass="6483">MGRWPSRWLGWRSLPLANLFHLLMDQDQGSLRPADKAATRLQVPLAVLNMEYLNYA</sequence>
<reference evidence="2" key="1">
    <citation type="submission" date="2015-04" db="UniProtKB">
        <authorList>
            <consortium name="EnsemblPlants"/>
        </authorList>
    </citation>
    <scope>IDENTIFICATION</scope>
</reference>
<feature type="chain" id="PRO_5012294392" evidence="1">
    <location>
        <begin position="16"/>
        <end position="56"/>
    </location>
</feature>
<dbReference type="Proteomes" id="UP000008021">
    <property type="component" value="Chromosome 2"/>
</dbReference>
<organism evidence="2">
    <name type="scientific">Oryza meridionalis</name>
    <dbReference type="NCBI Taxonomy" id="40149"/>
    <lineage>
        <taxon>Eukaryota</taxon>
        <taxon>Viridiplantae</taxon>
        <taxon>Streptophyta</taxon>
        <taxon>Embryophyta</taxon>
        <taxon>Tracheophyta</taxon>
        <taxon>Spermatophyta</taxon>
        <taxon>Magnoliopsida</taxon>
        <taxon>Liliopsida</taxon>
        <taxon>Poales</taxon>
        <taxon>Poaceae</taxon>
        <taxon>BOP clade</taxon>
        <taxon>Oryzoideae</taxon>
        <taxon>Oryzeae</taxon>
        <taxon>Oryzinae</taxon>
        <taxon>Oryza</taxon>
    </lineage>
</organism>
<dbReference type="HOGENOM" id="CLU_3017571_0_0_1"/>
<proteinExistence type="predicted"/>
<evidence type="ECO:0000313" key="3">
    <source>
        <dbReference type="Proteomes" id="UP000008021"/>
    </source>
</evidence>
<keyword evidence="3" id="KW-1185">Reference proteome</keyword>
<name>A0A0E0CPK4_9ORYZ</name>
<evidence type="ECO:0000256" key="1">
    <source>
        <dbReference type="SAM" id="SignalP"/>
    </source>
</evidence>
<feature type="signal peptide" evidence="1">
    <location>
        <begin position="1"/>
        <end position="15"/>
    </location>
</feature>
<keyword evidence="1" id="KW-0732">Signal</keyword>